<dbReference type="AlphaFoldDB" id="A0A399R820"/>
<accession>A0A399R820</accession>
<dbReference type="Proteomes" id="UP000265431">
    <property type="component" value="Unassembled WGS sequence"/>
</dbReference>
<name>A0A399R820_9PROT</name>
<sequence length="232" mass="25256">MRDTASARNPTATSSAKLKRSSFRMCWSWTALSKSLHSGELSESGPIAGRFFHCTSLSVLRQTNSYFVLQSSLDSRFLLCDTKCIAERKEPAMLKQLITTALIAGALAAPAFAAPLTVTLEGVEDRGVPLYVGVQTEEQFMKWDGIAGEKVEDPEAGTVTVSFDLPEGEYSVSVWHDLNDNGEFDMNESGWPEEGYAMSNQAALRGMPTFDVVKVAVDAEGAAIIETVNYPQ</sequence>
<comment type="caution">
    <text evidence="1">The sequence shown here is derived from an EMBL/GenBank/DDBJ whole genome shotgun (WGS) entry which is preliminary data.</text>
</comment>
<organism evidence="1 2">
    <name type="scientific">Henriciella barbarensis</name>
    <dbReference type="NCBI Taxonomy" id="86342"/>
    <lineage>
        <taxon>Bacteria</taxon>
        <taxon>Pseudomonadati</taxon>
        <taxon>Pseudomonadota</taxon>
        <taxon>Alphaproteobacteria</taxon>
        <taxon>Hyphomonadales</taxon>
        <taxon>Hyphomonadaceae</taxon>
        <taxon>Henriciella</taxon>
    </lineage>
</organism>
<dbReference type="OrthoDB" id="9788332at2"/>
<dbReference type="Pfam" id="PF09912">
    <property type="entry name" value="DUF2141"/>
    <property type="match status" value="1"/>
</dbReference>
<reference evidence="1 2" key="1">
    <citation type="submission" date="2018-08" db="EMBL/GenBank/DDBJ databases">
        <title>Henriciella mobilis sp. nov., isolated from seawater.</title>
        <authorList>
            <person name="Cheng H."/>
            <person name="Wu Y.-H."/>
            <person name="Xu X.-W."/>
            <person name="Guo L.-L."/>
        </authorList>
    </citation>
    <scope>NUCLEOTIDE SEQUENCE [LARGE SCALE GENOMIC DNA]</scope>
    <source>
        <strain evidence="1 2">CCUG66934</strain>
    </source>
</reference>
<dbReference type="InterPro" id="IPR018673">
    <property type="entry name" value="DUF2141"/>
</dbReference>
<protein>
    <submittedName>
        <fullName evidence="1">DUF2141 domain-containing protein</fullName>
    </submittedName>
</protein>
<gene>
    <name evidence="1" type="ORF">D1224_01495</name>
</gene>
<proteinExistence type="predicted"/>
<evidence type="ECO:0000313" key="2">
    <source>
        <dbReference type="Proteomes" id="UP000265431"/>
    </source>
</evidence>
<evidence type="ECO:0000313" key="1">
    <source>
        <dbReference type="EMBL" id="RIJ25822.1"/>
    </source>
</evidence>
<dbReference type="EMBL" id="QWGB01000004">
    <property type="protein sequence ID" value="RIJ25822.1"/>
    <property type="molecule type" value="Genomic_DNA"/>
</dbReference>
<keyword evidence="2" id="KW-1185">Reference proteome</keyword>